<evidence type="ECO:0000313" key="4">
    <source>
        <dbReference type="Proteomes" id="UP001164965"/>
    </source>
</evidence>
<feature type="transmembrane region" description="Helical" evidence="1">
    <location>
        <begin position="12"/>
        <end position="32"/>
    </location>
</feature>
<dbReference type="EMBL" id="CP110615">
    <property type="protein sequence ID" value="UZJ25619.1"/>
    <property type="molecule type" value="Genomic_DNA"/>
</dbReference>
<dbReference type="RefSeq" id="WP_265383723.1">
    <property type="nucleotide sequence ID" value="NZ_CP110615.1"/>
</dbReference>
<accession>A0ABY6P1U0</accession>
<sequence length="121" mass="12282">MAKTEQVVEIVRDGAVLVAGVVLVLSTPWLPVAGDREITGALLLLGLLLAGSALWAMGLASRSSHWTHVVLGLVLVAAPWLLVYPSGVTTADVITVAAGAVALVAGLLGVRERRGAVALAA</sequence>
<gene>
    <name evidence="3" type="ORF">RHODO2019_03960</name>
</gene>
<evidence type="ECO:0000313" key="3">
    <source>
        <dbReference type="EMBL" id="UZJ25619.1"/>
    </source>
</evidence>
<proteinExistence type="predicted"/>
<evidence type="ECO:0000259" key="2">
    <source>
        <dbReference type="Pfam" id="PF03779"/>
    </source>
</evidence>
<dbReference type="Proteomes" id="UP001164965">
    <property type="component" value="Chromosome"/>
</dbReference>
<evidence type="ECO:0000256" key="1">
    <source>
        <dbReference type="SAM" id="Phobius"/>
    </source>
</evidence>
<feature type="transmembrane region" description="Helical" evidence="1">
    <location>
        <begin position="93"/>
        <end position="110"/>
    </location>
</feature>
<dbReference type="InterPro" id="IPR005530">
    <property type="entry name" value="SPW"/>
</dbReference>
<keyword evidence="1" id="KW-1133">Transmembrane helix</keyword>
<name>A0ABY6P1U0_9NOCA</name>
<keyword evidence="1" id="KW-0472">Membrane</keyword>
<dbReference type="Pfam" id="PF03779">
    <property type="entry name" value="SPW"/>
    <property type="match status" value="1"/>
</dbReference>
<keyword evidence="4" id="KW-1185">Reference proteome</keyword>
<feature type="transmembrane region" description="Helical" evidence="1">
    <location>
        <begin position="38"/>
        <end position="57"/>
    </location>
</feature>
<reference evidence="3" key="1">
    <citation type="submission" date="2022-10" db="EMBL/GenBank/DDBJ databases">
        <title>Rhodococcus sp.75.</title>
        <authorList>
            <person name="Sun M."/>
        </authorList>
    </citation>
    <scope>NUCLEOTIDE SEQUENCE</scope>
    <source>
        <strain evidence="3">75</strain>
    </source>
</reference>
<feature type="transmembrane region" description="Helical" evidence="1">
    <location>
        <begin position="69"/>
        <end position="87"/>
    </location>
</feature>
<organism evidence="3 4">
    <name type="scientific">Rhodococcus antarcticus</name>
    <dbReference type="NCBI Taxonomy" id="2987751"/>
    <lineage>
        <taxon>Bacteria</taxon>
        <taxon>Bacillati</taxon>
        <taxon>Actinomycetota</taxon>
        <taxon>Actinomycetes</taxon>
        <taxon>Mycobacteriales</taxon>
        <taxon>Nocardiaceae</taxon>
        <taxon>Rhodococcus</taxon>
    </lineage>
</organism>
<keyword evidence="1" id="KW-0812">Transmembrane</keyword>
<feature type="domain" description="SPW repeat-containing integral membrane" evidence="2">
    <location>
        <begin position="12"/>
        <end position="107"/>
    </location>
</feature>
<protein>
    <recommendedName>
        <fullName evidence="2">SPW repeat-containing integral membrane domain-containing protein</fullName>
    </recommendedName>
</protein>